<keyword evidence="1" id="KW-0812">Transmembrane</keyword>
<feature type="non-terminal residue" evidence="2">
    <location>
        <position position="86"/>
    </location>
</feature>
<protein>
    <submittedName>
        <fullName evidence="2">Uncharacterized protein</fullName>
    </submittedName>
</protein>
<proteinExistence type="predicted"/>
<name>A0A8S2RYM0_9BILA</name>
<evidence type="ECO:0000313" key="4">
    <source>
        <dbReference type="EMBL" id="CAF4319823.1"/>
    </source>
</evidence>
<keyword evidence="1" id="KW-0472">Membrane</keyword>
<keyword evidence="1" id="KW-1133">Transmembrane helix</keyword>
<dbReference type="EMBL" id="CAJOBI010036292">
    <property type="protein sequence ID" value="CAF4301439.1"/>
    <property type="molecule type" value="Genomic_DNA"/>
</dbReference>
<evidence type="ECO:0000313" key="3">
    <source>
        <dbReference type="EMBL" id="CAF4301439.1"/>
    </source>
</evidence>
<dbReference type="EMBL" id="CAJOBH010017002">
    <property type="protein sequence ID" value="CAF4196807.1"/>
    <property type="molecule type" value="Genomic_DNA"/>
</dbReference>
<accession>A0A8S2RYM0</accession>
<gene>
    <name evidence="2" type="ORF">BYL167_LOCUS23486</name>
    <name evidence="4" type="ORF">GIL414_LOCUS26656</name>
    <name evidence="3" type="ORF">SMN809_LOCUS26124</name>
</gene>
<organism evidence="2 5">
    <name type="scientific">Rotaria magnacalcarata</name>
    <dbReference type="NCBI Taxonomy" id="392030"/>
    <lineage>
        <taxon>Eukaryota</taxon>
        <taxon>Metazoa</taxon>
        <taxon>Spiralia</taxon>
        <taxon>Gnathifera</taxon>
        <taxon>Rotifera</taxon>
        <taxon>Eurotatoria</taxon>
        <taxon>Bdelloidea</taxon>
        <taxon>Philodinida</taxon>
        <taxon>Philodinidae</taxon>
        <taxon>Rotaria</taxon>
    </lineage>
</organism>
<evidence type="ECO:0000256" key="1">
    <source>
        <dbReference type="SAM" id="Phobius"/>
    </source>
</evidence>
<dbReference type="PANTHER" id="PTHR18966">
    <property type="entry name" value="IONOTROPIC GLUTAMATE RECEPTOR"/>
    <property type="match status" value="1"/>
</dbReference>
<dbReference type="AlphaFoldDB" id="A0A8S2RYM0"/>
<comment type="caution">
    <text evidence="2">The sequence shown here is derived from an EMBL/GenBank/DDBJ whole genome shotgun (WGS) entry which is preliminary data.</text>
</comment>
<dbReference type="EMBL" id="CAJOBJ010039760">
    <property type="protein sequence ID" value="CAF4319823.1"/>
    <property type="molecule type" value="Genomic_DNA"/>
</dbReference>
<feature type="transmembrane region" description="Helical" evidence="1">
    <location>
        <begin position="45"/>
        <end position="64"/>
    </location>
</feature>
<reference evidence="2" key="1">
    <citation type="submission" date="2021-02" db="EMBL/GenBank/DDBJ databases">
        <authorList>
            <person name="Nowell W R."/>
        </authorList>
    </citation>
    <scope>NUCLEOTIDE SEQUENCE</scope>
</reference>
<dbReference type="Gene3D" id="1.10.287.70">
    <property type="match status" value="1"/>
</dbReference>
<dbReference type="Proteomes" id="UP000676336">
    <property type="component" value="Unassembled WGS sequence"/>
</dbReference>
<dbReference type="InterPro" id="IPR015683">
    <property type="entry name" value="Ionotropic_Glu_rcpt"/>
</dbReference>
<dbReference type="Proteomes" id="UP000681720">
    <property type="component" value="Unassembled WGS sequence"/>
</dbReference>
<sequence length="86" mass="9857">LTISPERAEDIEFTKPFKYQGITILVRKSTSTSNLASFLQPFKEALWMMVLLSVHVVAVVLYLLDRFSPFGRFRFSSQQKSERGNG</sequence>
<dbReference type="SUPFAM" id="SSF53850">
    <property type="entry name" value="Periplasmic binding protein-like II"/>
    <property type="match status" value="1"/>
</dbReference>
<evidence type="ECO:0000313" key="5">
    <source>
        <dbReference type="Proteomes" id="UP000681967"/>
    </source>
</evidence>
<dbReference type="Proteomes" id="UP000681967">
    <property type="component" value="Unassembled WGS sequence"/>
</dbReference>
<feature type="non-terminal residue" evidence="2">
    <location>
        <position position="1"/>
    </location>
</feature>
<evidence type="ECO:0000313" key="2">
    <source>
        <dbReference type="EMBL" id="CAF4196807.1"/>
    </source>
</evidence>